<evidence type="ECO:0000313" key="2">
    <source>
        <dbReference type="Proteomes" id="UP000003174"/>
    </source>
</evidence>
<organism evidence="1 2">
    <name type="scientific">Anaerobutyricum hallii DSM 3353</name>
    <dbReference type="NCBI Taxonomy" id="411469"/>
    <lineage>
        <taxon>Bacteria</taxon>
        <taxon>Bacillati</taxon>
        <taxon>Bacillota</taxon>
        <taxon>Clostridia</taxon>
        <taxon>Lachnospirales</taxon>
        <taxon>Lachnospiraceae</taxon>
        <taxon>Anaerobutyricum</taxon>
    </lineage>
</organism>
<evidence type="ECO:0000313" key="1">
    <source>
        <dbReference type="EMBL" id="EEG36977.1"/>
    </source>
</evidence>
<dbReference type="Proteomes" id="UP000003174">
    <property type="component" value="Unassembled WGS sequence"/>
</dbReference>
<name>C0EUQ3_9FIRM</name>
<protein>
    <submittedName>
        <fullName evidence="1">Uncharacterized protein</fullName>
    </submittedName>
</protein>
<reference evidence="1 2" key="1">
    <citation type="submission" date="2009-01" db="EMBL/GenBank/DDBJ databases">
        <authorList>
            <person name="Fulton L."/>
            <person name="Clifton S."/>
            <person name="Fulton B."/>
            <person name="Xu J."/>
            <person name="Minx P."/>
            <person name="Pepin K.H."/>
            <person name="Johnson M."/>
            <person name="Bhonagiri V."/>
            <person name="Nash W.E."/>
            <person name="Mardis E.R."/>
            <person name="Wilson R.K."/>
        </authorList>
    </citation>
    <scope>NUCLEOTIDE SEQUENCE [LARGE SCALE GENOMIC DNA]</scope>
    <source>
        <strain evidence="1 2">DSM 3353</strain>
    </source>
</reference>
<gene>
    <name evidence="1" type="ORF">EUBHAL_01141</name>
</gene>
<sequence length="63" mass="7439">MTLFIKRGRLLCLRQIPIFVTLLLYILIPPVKKNNTSVMVLPQQKYYNKIIRNVVQKIAFKAH</sequence>
<accession>C0EUQ3</accession>
<dbReference type="AlphaFoldDB" id="C0EUQ3"/>
<comment type="caution">
    <text evidence="1">The sequence shown here is derived from an EMBL/GenBank/DDBJ whole genome shotgun (WGS) entry which is preliminary data.</text>
</comment>
<reference evidence="1 2" key="2">
    <citation type="submission" date="2009-02" db="EMBL/GenBank/DDBJ databases">
        <title>Draft genome sequence of Eubacterium hallii (DSM 3353).</title>
        <authorList>
            <person name="Sudarsanam P."/>
            <person name="Ley R."/>
            <person name="Guruge J."/>
            <person name="Turnbaugh P.J."/>
            <person name="Mahowald M."/>
            <person name="Liep D."/>
            <person name="Gordon J."/>
        </authorList>
    </citation>
    <scope>NUCLEOTIDE SEQUENCE [LARGE SCALE GENOMIC DNA]</scope>
    <source>
        <strain evidence="1 2">DSM 3353</strain>
    </source>
</reference>
<dbReference type="EMBL" id="ACEP01000056">
    <property type="protein sequence ID" value="EEG36977.1"/>
    <property type="molecule type" value="Genomic_DNA"/>
</dbReference>
<proteinExistence type="predicted"/>